<reference evidence="2 4" key="1">
    <citation type="journal article" date="2004" name="Genome Res.">
        <title>Genome sequence of Haloarcula marismortui: a halophilic archaeon from the Dead Sea.</title>
        <authorList>
            <person name="Baliga N.S."/>
            <person name="Bonneau R."/>
            <person name="Facciotti M.T."/>
            <person name="Pan M."/>
            <person name="Glusman G."/>
            <person name="Deutsch E.W."/>
            <person name="Shannon P."/>
            <person name="Chiu Y."/>
            <person name="Weng R.S."/>
            <person name="Gan R.R."/>
            <person name="Hung P."/>
            <person name="Date S.V."/>
            <person name="Marcotte E."/>
            <person name="Hood L."/>
            <person name="Ng W.V."/>
        </authorList>
    </citation>
    <scope>NUCLEOTIDE SEQUENCE [LARGE SCALE GENOMIC DNA]</scope>
    <source>
        <strain evidence="2">ATCC 43049</strain>
        <strain evidence="4">ATCC 43049 / DSM 3752 / JCM 8966 / VKM B-1809</strain>
    </source>
</reference>
<evidence type="ECO:0000256" key="1">
    <source>
        <dbReference type="SAM" id="MobiDB-lite"/>
    </source>
</evidence>
<evidence type="ECO:0000313" key="3">
    <source>
        <dbReference type="EMBL" id="QCP90397.1"/>
    </source>
</evidence>
<dbReference type="EnsemblBacteria" id="AAV45612">
    <property type="protein sequence ID" value="AAV45612"/>
    <property type="gene ID" value="rrnAC0601"/>
</dbReference>
<dbReference type="RefSeq" id="WP_011223120.1">
    <property type="nucleotide sequence ID" value="NC_006396.1"/>
</dbReference>
<dbReference type="STRING" id="272569.rrnAC0601"/>
<dbReference type="AlphaFoldDB" id="Q5V4E0"/>
<dbReference type="KEGG" id="hma:rrnAC0601"/>
<accession>Q5V4E0</accession>
<feature type="compositionally biased region" description="Acidic residues" evidence="1">
    <location>
        <begin position="1"/>
        <end position="15"/>
    </location>
</feature>
<keyword evidence="4" id="KW-1185">Reference proteome</keyword>
<organism evidence="2 4">
    <name type="scientific">Haloarcula marismortui (strain ATCC 43049 / DSM 3752 / JCM 8966 / VKM B-1809)</name>
    <name type="common">Halobacterium marismortui</name>
    <dbReference type="NCBI Taxonomy" id="272569"/>
    <lineage>
        <taxon>Archaea</taxon>
        <taxon>Methanobacteriati</taxon>
        <taxon>Methanobacteriota</taxon>
        <taxon>Stenosarchaea group</taxon>
        <taxon>Halobacteria</taxon>
        <taxon>Halobacteriales</taxon>
        <taxon>Haloarculaceae</taxon>
        <taxon>Haloarcula</taxon>
    </lineage>
</organism>
<dbReference type="Proteomes" id="UP000298722">
    <property type="component" value="Chromosome"/>
</dbReference>
<feature type="region of interest" description="Disordered" evidence="1">
    <location>
        <begin position="1"/>
        <end position="22"/>
    </location>
</feature>
<sequence>MAEWLPDDLEPEDGTLADSAADATGTYADWALSPVQEATGVGPTASETADFIVGAYGTPPEEGEEYNQDAVLTGPARDAYDYAFDYDGEWGGQDDQHDLAGPSVDLGAALDAESDEPVFRRQSDPDAGSGLLGYGMVGAREAGGIVVVVALLLLGAPYVQAAASATGGSA</sequence>
<name>Q5V4E0_HALMA</name>
<gene>
    <name evidence="2" type="ordered locus">rrnAC0601</name>
    <name evidence="3" type="ORF">E6P14_05815</name>
</gene>
<reference evidence="3 5" key="2">
    <citation type="submission" date="2019-04" db="EMBL/GenBank/DDBJ databases">
        <title>Methylomes of two halophilic Archaea, Haloarcula marismortui and Haloferax mediterranei.</title>
        <authorList>
            <person name="DasSarma S."/>
            <person name="DasSarma P."/>
            <person name="DasSarma S."/>
            <person name="Fomenkov A."/>
            <person name="Vincze T."/>
            <person name="Anton B.P."/>
            <person name="Roberts R.J."/>
        </authorList>
    </citation>
    <scope>NUCLEOTIDE SEQUENCE [LARGE SCALE GENOMIC DNA]</scope>
    <source>
        <strain evidence="3 5">ATCC 43049</strain>
    </source>
</reference>
<dbReference type="GeneID" id="40151652"/>
<proteinExistence type="predicted"/>
<dbReference type="HOGENOM" id="CLU_1567087_0_0_2"/>
<dbReference type="PaxDb" id="272569-rrnAC0601"/>
<dbReference type="EMBL" id="CP039138">
    <property type="protein sequence ID" value="QCP90397.1"/>
    <property type="molecule type" value="Genomic_DNA"/>
</dbReference>
<dbReference type="Proteomes" id="UP000001169">
    <property type="component" value="Chromosome I"/>
</dbReference>
<evidence type="ECO:0000313" key="4">
    <source>
        <dbReference type="Proteomes" id="UP000001169"/>
    </source>
</evidence>
<evidence type="ECO:0000313" key="2">
    <source>
        <dbReference type="EMBL" id="AAV45612.1"/>
    </source>
</evidence>
<protein>
    <submittedName>
        <fullName evidence="2">Uncharacterized protein</fullName>
    </submittedName>
</protein>
<dbReference type="PATRIC" id="fig|272569.17.peg.1358"/>
<dbReference type="EMBL" id="AY596297">
    <property type="protein sequence ID" value="AAV45612.1"/>
    <property type="molecule type" value="Genomic_DNA"/>
</dbReference>
<evidence type="ECO:0000313" key="5">
    <source>
        <dbReference type="Proteomes" id="UP000298722"/>
    </source>
</evidence>